<feature type="binding site" evidence="15">
    <location>
        <position position="310"/>
    </location>
    <ligand>
        <name>Mg(2+)</name>
        <dbReference type="ChEBI" id="CHEBI:18420"/>
        <label>1</label>
    </ligand>
</feature>
<dbReference type="GO" id="GO:0008360">
    <property type="term" value="P:regulation of cell shape"/>
    <property type="evidence" value="ECO:0007669"/>
    <property type="project" value="UniProtKB-KW"/>
</dbReference>
<dbReference type="GO" id="GO:0008716">
    <property type="term" value="F:D-alanine-D-alanine ligase activity"/>
    <property type="evidence" value="ECO:0007669"/>
    <property type="project" value="UniProtKB-UniRule"/>
</dbReference>
<keyword evidence="5 14" id="KW-0547">Nucleotide-binding</keyword>
<keyword evidence="8 12" id="KW-0133">Cell shape</keyword>
<proteinExistence type="inferred from homology"/>
<keyword evidence="9 12" id="KW-0573">Peptidoglycan synthesis</keyword>
<dbReference type="Pfam" id="PF01820">
    <property type="entry name" value="Dala_Dala_lig_N"/>
    <property type="match status" value="1"/>
</dbReference>
<dbReference type="InterPro" id="IPR011095">
    <property type="entry name" value="Dala_Dala_lig_C"/>
</dbReference>
<comment type="cofactor">
    <cofactor evidence="15">
        <name>Mg(2+)</name>
        <dbReference type="ChEBI" id="CHEBI:18420"/>
    </cofactor>
    <cofactor evidence="15">
        <name>Mn(2+)</name>
        <dbReference type="ChEBI" id="CHEBI:29035"/>
    </cofactor>
    <text evidence="15">Binds 2 magnesium or manganese ions per subunit.</text>
</comment>
<organism evidence="18 19">
    <name type="scientific">Corynebacterium cystitidis DSM 20524</name>
    <dbReference type="NCBI Taxonomy" id="1121357"/>
    <lineage>
        <taxon>Bacteria</taxon>
        <taxon>Bacillati</taxon>
        <taxon>Actinomycetota</taxon>
        <taxon>Actinomycetes</taxon>
        <taxon>Mycobacteriales</taxon>
        <taxon>Corynebacteriaceae</taxon>
        <taxon>Corynebacterium</taxon>
    </lineage>
</organism>
<feature type="active site" evidence="13">
    <location>
        <position position="182"/>
    </location>
</feature>
<feature type="binding site" evidence="15">
    <location>
        <position position="298"/>
    </location>
    <ligand>
        <name>Mg(2+)</name>
        <dbReference type="ChEBI" id="CHEBI:18420"/>
        <label>1</label>
    </ligand>
</feature>
<feature type="binding site" evidence="15">
    <location>
        <position position="312"/>
    </location>
    <ligand>
        <name>Mg(2+)</name>
        <dbReference type="ChEBI" id="CHEBI:18420"/>
        <label>2</label>
    </ligand>
</feature>
<feature type="binding site" evidence="14">
    <location>
        <position position="135"/>
    </location>
    <ligand>
        <name>ATP</name>
        <dbReference type="ChEBI" id="CHEBI:30616"/>
    </ligand>
</feature>
<dbReference type="STRING" id="1121357.SAMN05661109_02183"/>
<dbReference type="Gene3D" id="3.30.470.20">
    <property type="entry name" value="ATP-grasp fold, B domain"/>
    <property type="match status" value="1"/>
</dbReference>
<dbReference type="InterPro" id="IPR005905">
    <property type="entry name" value="D_ala_D_ala"/>
</dbReference>
<dbReference type="NCBIfam" id="TIGR01205">
    <property type="entry name" value="D_ala_D_alaTIGR"/>
    <property type="match status" value="1"/>
</dbReference>
<comment type="function">
    <text evidence="12">Cell wall formation.</text>
</comment>
<evidence type="ECO:0000256" key="1">
    <source>
        <dbReference type="ARBA" id="ARBA00001936"/>
    </source>
</evidence>
<dbReference type="EC" id="6.3.2.4" evidence="12"/>
<dbReference type="InterPro" id="IPR011761">
    <property type="entry name" value="ATP-grasp"/>
</dbReference>
<evidence type="ECO:0000256" key="12">
    <source>
        <dbReference type="HAMAP-Rule" id="MF_00047"/>
    </source>
</evidence>
<evidence type="ECO:0000256" key="7">
    <source>
        <dbReference type="ARBA" id="ARBA00022842"/>
    </source>
</evidence>
<comment type="subcellular location">
    <subcellularLocation>
        <location evidence="12">Cytoplasm</location>
    </subcellularLocation>
</comment>
<dbReference type="InterPro" id="IPR011127">
    <property type="entry name" value="Dala_Dala_lig_N"/>
</dbReference>
<dbReference type="PROSITE" id="PS50975">
    <property type="entry name" value="ATP_GRASP"/>
    <property type="match status" value="1"/>
</dbReference>
<comment type="similarity">
    <text evidence="2 12">Belongs to the D-alanine--D-alanine ligase family.</text>
</comment>
<evidence type="ECO:0000256" key="2">
    <source>
        <dbReference type="ARBA" id="ARBA00010871"/>
    </source>
</evidence>
<name>A0A1H9VCD0_9CORY</name>
<dbReference type="PANTHER" id="PTHR23132">
    <property type="entry name" value="D-ALANINE--D-ALANINE LIGASE"/>
    <property type="match status" value="1"/>
</dbReference>
<dbReference type="NCBIfam" id="NF002528">
    <property type="entry name" value="PRK01966.1-4"/>
    <property type="match status" value="1"/>
</dbReference>
<dbReference type="InterPro" id="IPR013815">
    <property type="entry name" value="ATP_grasp_subdomain_1"/>
</dbReference>
<evidence type="ECO:0000256" key="11">
    <source>
        <dbReference type="ARBA" id="ARBA00023316"/>
    </source>
</evidence>
<evidence type="ECO:0000256" key="14">
    <source>
        <dbReference type="PIRSR" id="PIRSR039102-2"/>
    </source>
</evidence>
<dbReference type="RefSeq" id="WP_092260077.1">
    <property type="nucleotide sequence ID" value="NZ_CP047199.1"/>
</dbReference>
<evidence type="ECO:0000256" key="8">
    <source>
        <dbReference type="ARBA" id="ARBA00022960"/>
    </source>
</evidence>
<dbReference type="EMBL" id="FOGQ01000011">
    <property type="protein sequence ID" value="SES19342.1"/>
    <property type="molecule type" value="Genomic_DNA"/>
</dbReference>
<dbReference type="SUPFAM" id="SSF52440">
    <property type="entry name" value="PreATP-grasp domain"/>
    <property type="match status" value="1"/>
</dbReference>
<dbReference type="GO" id="GO:0005524">
    <property type="term" value="F:ATP binding"/>
    <property type="evidence" value="ECO:0007669"/>
    <property type="project" value="UniProtKB-UniRule"/>
</dbReference>
<gene>
    <name evidence="12" type="primary">ddl</name>
    <name evidence="18" type="ORF">SAMN05661109_02183</name>
</gene>
<comment type="catalytic activity">
    <reaction evidence="12">
        <text>2 D-alanine + ATP = D-alanyl-D-alanine + ADP + phosphate + H(+)</text>
        <dbReference type="Rhea" id="RHEA:11224"/>
        <dbReference type="ChEBI" id="CHEBI:15378"/>
        <dbReference type="ChEBI" id="CHEBI:30616"/>
        <dbReference type="ChEBI" id="CHEBI:43474"/>
        <dbReference type="ChEBI" id="CHEBI:57416"/>
        <dbReference type="ChEBI" id="CHEBI:57822"/>
        <dbReference type="ChEBI" id="CHEBI:456216"/>
        <dbReference type="EC" id="6.3.2.4"/>
    </reaction>
</comment>
<evidence type="ECO:0000313" key="18">
    <source>
        <dbReference type="EMBL" id="SES19342.1"/>
    </source>
</evidence>
<evidence type="ECO:0000259" key="17">
    <source>
        <dbReference type="PROSITE" id="PS50975"/>
    </source>
</evidence>
<dbReference type="Proteomes" id="UP000198929">
    <property type="component" value="Unassembled WGS sequence"/>
</dbReference>
<dbReference type="Gene3D" id="3.30.1490.20">
    <property type="entry name" value="ATP-grasp fold, A domain"/>
    <property type="match status" value="1"/>
</dbReference>
<dbReference type="PANTHER" id="PTHR23132:SF25">
    <property type="entry name" value="D-ALANINE--D-ALANINE LIGASE A"/>
    <property type="match status" value="1"/>
</dbReference>
<dbReference type="GO" id="GO:0071555">
    <property type="term" value="P:cell wall organization"/>
    <property type="evidence" value="ECO:0007669"/>
    <property type="project" value="UniProtKB-KW"/>
</dbReference>
<dbReference type="GO" id="GO:0005829">
    <property type="term" value="C:cytosol"/>
    <property type="evidence" value="ECO:0007669"/>
    <property type="project" value="TreeGrafter"/>
</dbReference>
<feature type="binding site" evidence="15">
    <location>
        <position position="310"/>
    </location>
    <ligand>
        <name>Mg(2+)</name>
        <dbReference type="ChEBI" id="CHEBI:18420"/>
        <label>2</label>
    </ligand>
</feature>
<dbReference type="GO" id="GO:0009252">
    <property type="term" value="P:peptidoglycan biosynthetic process"/>
    <property type="evidence" value="ECO:0007669"/>
    <property type="project" value="UniProtKB-UniRule"/>
</dbReference>
<feature type="binding site" evidence="14">
    <location>
        <begin position="174"/>
        <end position="176"/>
    </location>
    <ligand>
        <name>ATP</name>
        <dbReference type="ChEBI" id="CHEBI:30616"/>
    </ligand>
</feature>
<evidence type="ECO:0000256" key="4">
    <source>
        <dbReference type="ARBA" id="ARBA00022723"/>
    </source>
</evidence>
<evidence type="ECO:0000256" key="16">
    <source>
        <dbReference type="PROSITE-ProRule" id="PRU00409"/>
    </source>
</evidence>
<feature type="active site" evidence="13">
    <location>
        <position position="321"/>
    </location>
</feature>
<keyword evidence="12" id="KW-0963">Cytoplasm</keyword>
<sequence length="355" mass="37519">MIRVAVIYGGQSTEHSISCISAASIMAALDTAKYEIVPIGITRDGVWVEGVLDPVAGVQRPSVAAGPEVALSINPTRRGQITSVDSGALLATVDVVFPVLHGPFGEDGTIQGLLEMSGIPYVGTGVLSSACGQDKEFTKKLMVAEHLPVTDEFILRDGDVLPEDQKARLGLPVFVKPARGGSSIGISRVDDWADLPAAVALARESDDKVIIEAELVGDEVEVGVLEYPDGTIVASPPALLVGTNESDEGFYGYETKYFDDVVSAEIPAPYDEDTVRQIKALAIETFRALNCTGLARVDFFVTADGPVLNEINTMPGFTSISMYPQVFAAAGVAYGELLDTLIQTALAGETQGARR</sequence>
<evidence type="ECO:0000256" key="10">
    <source>
        <dbReference type="ARBA" id="ARBA00023211"/>
    </source>
</evidence>
<dbReference type="InterPro" id="IPR016185">
    <property type="entry name" value="PreATP-grasp_dom_sf"/>
</dbReference>
<keyword evidence="19" id="KW-1185">Reference proteome</keyword>
<feature type="domain" description="ATP-grasp" evidence="17">
    <location>
        <begin position="139"/>
        <end position="343"/>
    </location>
</feature>
<accession>A0A1H9VCD0</accession>
<dbReference type="HAMAP" id="MF_00047">
    <property type="entry name" value="Dala_Dala_lig"/>
    <property type="match status" value="1"/>
</dbReference>
<reference evidence="19" key="1">
    <citation type="submission" date="2016-10" db="EMBL/GenBank/DDBJ databases">
        <authorList>
            <person name="Varghese N."/>
            <person name="Submissions S."/>
        </authorList>
    </citation>
    <scope>NUCLEOTIDE SEQUENCE [LARGE SCALE GENOMIC DNA]</scope>
    <source>
        <strain evidence="19">DSM 20524</strain>
    </source>
</reference>
<feature type="binding site" evidence="14">
    <location>
        <begin position="309"/>
        <end position="310"/>
    </location>
    <ligand>
        <name>ATP</name>
        <dbReference type="ChEBI" id="CHEBI:30616"/>
    </ligand>
</feature>
<keyword evidence="10 15" id="KW-0464">Manganese</keyword>
<feature type="binding site" evidence="14">
    <location>
        <begin position="182"/>
        <end position="183"/>
    </location>
    <ligand>
        <name>ATP</name>
        <dbReference type="ChEBI" id="CHEBI:30616"/>
    </ligand>
</feature>
<protein>
    <recommendedName>
        <fullName evidence="12">D-alanine--D-alanine ligase</fullName>
        <ecNumber evidence="12">6.3.2.4</ecNumber>
    </recommendedName>
    <alternativeName>
        <fullName evidence="12">D-Ala-D-Ala ligase</fullName>
    </alternativeName>
    <alternativeName>
        <fullName evidence="12">D-alanylalanine synthetase</fullName>
    </alternativeName>
</protein>
<keyword evidence="7 15" id="KW-0460">Magnesium</keyword>
<feature type="active site" evidence="13">
    <location>
        <position position="14"/>
    </location>
</feature>
<dbReference type="InterPro" id="IPR000291">
    <property type="entry name" value="D-Ala_lig_Van_CS"/>
</dbReference>
<keyword evidence="6 16" id="KW-0067">ATP-binding</keyword>
<dbReference type="AlphaFoldDB" id="A0A1H9VCD0"/>
<dbReference type="UniPathway" id="UPA00219"/>
<evidence type="ECO:0000256" key="13">
    <source>
        <dbReference type="PIRSR" id="PIRSR039102-1"/>
    </source>
</evidence>
<comment type="pathway">
    <text evidence="12">Cell wall biogenesis; peptidoglycan biosynthesis.</text>
</comment>
<keyword evidence="4 15" id="KW-0479">Metal-binding</keyword>
<keyword evidence="11 12" id="KW-0961">Cell wall biogenesis/degradation</keyword>
<feature type="binding site" evidence="14">
    <location>
        <begin position="212"/>
        <end position="219"/>
    </location>
    <ligand>
        <name>ATP</name>
        <dbReference type="ChEBI" id="CHEBI:30616"/>
    </ligand>
</feature>
<dbReference type="PIRSF" id="PIRSF039102">
    <property type="entry name" value="Ddl/VanB"/>
    <property type="match status" value="1"/>
</dbReference>
<dbReference type="PROSITE" id="PS00844">
    <property type="entry name" value="DALA_DALA_LIGASE_2"/>
    <property type="match status" value="1"/>
</dbReference>
<comment type="cofactor">
    <cofactor evidence="1">
        <name>Mn(2+)</name>
        <dbReference type="ChEBI" id="CHEBI:29035"/>
    </cofactor>
</comment>
<evidence type="ECO:0000256" key="3">
    <source>
        <dbReference type="ARBA" id="ARBA00022598"/>
    </source>
</evidence>
<evidence type="ECO:0000256" key="6">
    <source>
        <dbReference type="ARBA" id="ARBA00022840"/>
    </source>
</evidence>
<dbReference type="PROSITE" id="PS00843">
    <property type="entry name" value="DALA_DALA_LIGASE_1"/>
    <property type="match status" value="1"/>
</dbReference>
<keyword evidence="3 12" id="KW-0436">Ligase</keyword>
<evidence type="ECO:0000256" key="9">
    <source>
        <dbReference type="ARBA" id="ARBA00022984"/>
    </source>
</evidence>
<dbReference type="GO" id="GO:0046872">
    <property type="term" value="F:metal ion binding"/>
    <property type="evidence" value="ECO:0007669"/>
    <property type="project" value="UniProtKB-KW"/>
</dbReference>
<evidence type="ECO:0000256" key="15">
    <source>
        <dbReference type="PIRSR" id="PIRSR039102-3"/>
    </source>
</evidence>
<evidence type="ECO:0000256" key="5">
    <source>
        <dbReference type="ARBA" id="ARBA00022741"/>
    </source>
</evidence>
<dbReference type="SUPFAM" id="SSF56059">
    <property type="entry name" value="Glutathione synthetase ATP-binding domain-like"/>
    <property type="match status" value="1"/>
</dbReference>
<dbReference type="Gene3D" id="3.40.50.20">
    <property type="match status" value="1"/>
</dbReference>
<evidence type="ECO:0000313" key="19">
    <source>
        <dbReference type="Proteomes" id="UP000198929"/>
    </source>
</evidence>
<dbReference type="Pfam" id="PF07478">
    <property type="entry name" value="Dala_Dala_lig_C"/>
    <property type="match status" value="1"/>
</dbReference>